<dbReference type="GO" id="GO:0004523">
    <property type="term" value="F:RNA-DNA hybrid ribonuclease activity"/>
    <property type="evidence" value="ECO:0007669"/>
    <property type="project" value="InterPro"/>
</dbReference>
<accession>A0A803PRL9</accession>
<dbReference type="AlphaFoldDB" id="A0A803PRL9"/>
<name>A0A803PRL9_CANSA</name>
<keyword evidence="3" id="KW-1185">Reference proteome</keyword>
<dbReference type="PANTHER" id="PTHR47074:SF48">
    <property type="entry name" value="POLYNUCLEOTIDYL TRANSFERASE, RIBONUCLEASE H-LIKE SUPERFAMILY PROTEIN"/>
    <property type="match status" value="1"/>
</dbReference>
<reference evidence="2" key="2">
    <citation type="submission" date="2021-03" db="UniProtKB">
        <authorList>
            <consortium name="EnsemblPlants"/>
        </authorList>
    </citation>
    <scope>IDENTIFICATION</scope>
</reference>
<dbReference type="InterPro" id="IPR012337">
    <property type="entry name" value="RNaseH-like_sf"/>
</dbReference>
<dbReference type="Gramene" id="evm.model.05.729">
    <property type="protein sequence ID" value="cds.evm.model.05.729"/>
    <property type="gene ID" value="evm.TU.05.729"/>
</dbReference>
<sequence>MGAGALIRDSNGNILAALSKPLVGSLLLQEAEALALFHSLVWAAHLHINIYYIETNSLVLANALRNPTSNISSFFDLVKDVQCQLSYLSNICVSHVRRDANQAVHGLAKQALVLDNDCTWLEDIPSTIFSVVVKELF</sequence>
<dbReference type="InterPro" id="IPR044730">
    <property type="entry name" value="RNase_H-like_dom_plant"/>
</dbReference>
<protein>
    <recommendedName>
        <fullName evidence="1">RNase H type-1 domain-containing protein</fullName>
    </recommendedName>
</protein>
<evidence type="ECO:0000313" key="3">
    <source>
        <dbReference type="Proteomes" id="UP000596661"/>
    </source>
</evidence>
<dbReference type="InterPro" id="IPR036397">
    <property type="entry name" value="RNaseH_sf"/>
</dbReference>
<dbReference type="Pfam" id="PF13456">
    <property type="entry name" value="RVT_3"/>
    <property type="match status" value="1"/>
</dbReference>
<dbReference type="EnsemblPlants" id="evm.model.05.729">
    <property type="protein sequence ID" value="cds.evm.model.05.729"/>
    <property type="gene ID" value="evm.TU.05.729"/>
</dbReference>
<proteinExistence type="predicted"/>
<dbReference type="GO" id="GO:0003676">
    <property type="term" value="F:nucleic acid binding"/>
    <property type="evidence" value="ECO:0007669"/>
    <property type="project" value="InterPro"/>
</dbReference>
<feature type="domain" description="RNase H type-1" evidence="1">
    <location>
        <begin position="2"/>
        <end position="111"/>
    </location>
</feature>
<dbReference type="PANTHER" id="PTHR47074">
    <property type="entry name" value="BNAC02G40300D PROTEIN"/>
    <property type="match status" value="1"/>
</dbReference>
<dbReference type="Gene3D" id="3.30.420.10">
    <property type="entry name" value="Ribonuclease H-like superfamily/Ribonuclease H"/>
    <property type="match status" value="1"/>
</dbReference>
<dbReference type="Proteomes" id="UP000596661">
    <property type="component" value="Chromosome 5"/>
</dbReference>
<dbReference type="InterPro" id="IPR052929">
    <property type="entry name" value="RNase_H-like_EbsB-rel"/>
</dbReference>
<organism evidence="2 3">
    <name type="scientific">Cannabis sativa</name>
    <name type="common">Hemp</name>
    <name type="synonym">Marijuana</name>
    <dbReference type="NCBI Taxonomy" id="3483"/>
    <lineage>
        <taxon>Eukaryota</taxon>
        <taxon>Viridiplantae</taxon>
        <taxon>Streptophyta</taxon>
        <taxon>Embryophyta</taxon>
        <taxon>Tracheophyta</taxon>
        <taxon>Spermatophyta</taxon>
        <taxon>Magnoliopsida</taxon>
        <taxon>eudicotyledons</taxon>
        <taxon>Gunneridae</taxon>
        <taxon>Pentapetalae</taxon>
        <taxon>rosids</taxon>
        <taxon>fabids</taxon>
        <taxon>Rosales</taxon>
        <taxon>Cannabaceae</taxon>
        <taxon>Cannabis</taxon>
    </lineage>
</organism>
<evidence type="ECO:0000259" key="1">
    <source>
        <dbReference type="Pfam" id="PF13456"/>
    </source>
</evidence>
<evidence type="ECO:0000313" key="2">
    <source>
        <dbReference type="EnsemblPlants" id="cds.evm.model.05.729"/>
    </source>
</evidence>
<dbReference type="CDD" id="cd06222">
    <property type="entry name" value="RNase_H_like"/>
    <property type="match status" value="1"/>
</dbReference>
<reference evidence="2" key="1">
    <citation type="submission" date="2018-11" db="EMBL/GenBank/DDBJ databases">
        <authorList>
            <person name="Grassa J C."/>
        </authorList>
    </citation>
    <scope>NUCLEOTIDE SEQUENCE [LARGE SCALE GENOMIC DNA]</scope>
</reference>
<dbReference type="SUPFAM" id="SSF53098">
    <property type="entry name" value="Ribonuclease H-like"/>
    <property type="match status" value="1"/>
</dbReference>
<dbReference type="EMBL" id="UZAU01000444">
    <property type="status" value="NOT_ANNOTATED_CDS"/>
    <property type="molecule type" value="Genomic_DNA"/>
</dbReference>
<dbReference type="InterPro" id="IPR002156">
    <property type="entry name" value="RNaseH_domain"/>
</dbReference>